<dbReference type="SMART" id="SM00986">
    <property type="entry name" value="UDG"/>
    <property type="match status" value="1"/>
</dbReference>
<evidence type="ECO:0000259" key="1">
    <source>
        <dbReference type="SMART" id="SM00986"/>
    </source>
</evidence>
<dbReference type="EMBL" id="DVLW01000009">
    <property type="protein sequence ID" value="HIT93592.1"/>
    <property type="molecule type" value="Genomic_DNA"/>
</dbReference>
<evidence type="ECO:0000313" key="2">
    <source>
        <dbReference type="EMBL" id="HIT93592.1"/>
    </source>
</evidence>
<gene>
    <name evidence="2" type="ORF">IAC43_00240</name>
</gene>
<dbReference type="NCBIfam" id="TIGR04274">
    <property type="entry name" value="hypoxanDNAglyco"/>
    <property type="match status" value="1"/>
</dbReference>
<dbReference type="Pfam" id="PF03167">
    <property type="entry name" value="UDG"/>
    <property type="match status" value="1"/>
</dbReference>
<feature type="domain" description="Uracil-DNA glycosylase-like" evidence="1">
    <location>
        <begin position="8"/>
        <end position="157"/>
    </location>
</feature>
<comment type="caution">
    <text evidence="2">The sequence shown here is derived from an EMBL/GenBank/DDBJ whole genome shotgun (WGS) entry which is preliminary data.</text>
</comment>
<proteinExistence type="predicted"/>
<accession>A0A9D1H5S3</accession>
<dbReference type="InterPro" id="IPR026353">
    <property type="entry name" value="Hypoxan-DNA_Glyclase"/>
</dbReference>
<protein>
    <submittedName>
        <fullName evidence="2">DNA-deoxyinosine glycosylase</fullName>
        <ecNumber evidence="2">3.2.2.15</ecNumber>
    </submittedName>
</protein>
<dbReference type="CDD" id="cd10032">
    <property type="entry name" value="UDG-F6_HDG"/>
    <property type="match status" value="1"/>
</dbReference>
<dbReference type="SMART" id="SM00987">
    <property type="entry name" value="UreE_C"/>
    <property type="match status" value="1"/>
</dbReference>
<keyword evidence="2" id="KW-0378">Hydrolase</keyword>
<dbReference type="AlphaFoldDB" id="A0A9D1H5S3"/>
<keyword evidence="2" id="KW-0326">Glycosidase</keyword>
<dbReference type="InterPro" id="IPR036895">
    <property type="entry name" value="Uracil-DNA_glycosylase-like_sf"/>
</dbReference>
<reference evidence="2" key="1">
    <citation type="submission" date="2020-10" db="EMBL/GenBank/DDBJ databases">
        <authorList>
            <person name="Gilroy R."/>
        </authorList>
    </citation>
    <scope>NUCLEOTIDE SEQUENCE</scope>
    <source>
        <strain evidence="2">ChiBcec7-5410</strain>
    </source>
</reference>
<evidence type="ECO:0000313" key="3">
    <source>
        <dbReference type="Proteomes" id="UP000824160"/>
    </source>
</evidence>
<dbReference type="InterPro" id="IPR005122">
    <property type="entry name" value="Uracil-DNA_glycosylase-like"/>
</dbReference>
<dbReference type="SUPFAM" id="SSF52141">
    <property type="entry name" value="Uracil-DNA glycosylase-like"/>
    <property type="match status" value="1"/>
</dbReference>
<dbReference type="EC" id="3.2.2.15" evidence="2"/>
<dbReference type="GO" id="GO:0033958">
    <property type="term" value="F:DNA-deoxyinosine glycosylase activity"/>
    <property type="evidence" value="ECO:0007669"/>
    <property type="project" value="UniProtKB-EC"/>
</dbReference>
<sequence length="165" mass="18364">MNDMHCFAPLVRPDSRILILGSYPSPLSFESGFYYGHPRNRFWPMIAALTGRPVPQTVDEKKQLLIDSHIALWDVLDSCEIKGAADASIRNPVVNPVSSILADSKIQAVFFNGAKAAQLFARHCAPLPVPSFRMPSTSPANAAWNIERLKSEWSAILPYLKNEEE</sequence>
<name>A0A9D1H5S3_9FIRM</name>
<organism evidence="2 3">
    <name type="scientific">Candidatus Faecivivens stercoripullorum</name>
    <dbReference type="NCBI Taxonomy" id="2840805"/>
    <lineage>
        <taxon>Bacteria</taxon>
        <taxon>Bacillati</taxon>
        <taxon>Bacillota</taxon>
        <taxon>Clostridia</taxon>
        <taxon>Eubacteriales</taxon>
        <taxon>Oscillospiraceae</taxon>
        <taxon>Oscillospiraceae incertae sedis</taxon>
        <taxon>Candidatus Faecivivens</taxon>
    </lineage>
</organism>
<reference evidence="2" key="2">
    <citation type="journal article" date="2021" name="PeerJ">
        <title>Extensive microbial diversity within the chicken gut microbiome revealed by metagenomics and culture.</title>
        <authorList>
            <person name="Gilroy R."/>
            <person name="Ravi A."/>
            <person name="Getino M."/>
            <person name="Pursley I."/>
            <person name="Horton D.L."/>
            <person name="Alikhan N.F."/>
            <person name="Baker D."/>
            <person name="Gharbi K."/>
            <person name="Hall N."/>
            <person name="Watson M."/>
            <person name="Adriaenssens E.M."/>
            <person name="Foster-Nyarko E."/>
            <person name="Jarju S."/>
            <person name="Secka A."/>
            <person name="Antonio M."/>
            <person name="Oren A."/>
            <person name="Chaudhuri R.R."/>
            <person name="La Ragione R."/>
            <person name="Hildebrand F."/>
            <person name="Pallen M.J."/>
        </authorList>
    </citation>
    <scope>NUCLEOTIDE SEQUENCE</scope>
    <source>
        <strain evidence="2">ChiBcec7-5410</strain>
    </source>
</reference>
<dbReference type="Gene3D" id="3.40.470.10">
    <property type="entry name" value="Uracil-DNA glycosylase-like domain"/>
    <property type="match status" value="1"/>
</dbReference>
<dbReference type="Proteomes" id="UP000824160">
    <property type="component" value="Unassembled WGS sequence"/>
</dbReference>